<feature type="transmembrane region" description="Helical" evidence="6">
    <location>
        <begin position="348"/>
        <end position="372"/>
    </location>
</feature>
<keyword evidence="4 6" id="KW-0472">Membrane</keyword>
<dbReference type="SUPFAM" id="SSF52091">
    <property type="entry name" value="SpoIIaa-like"/>
    <property type="match status" value="1"/>
</dbReference>
<sequence>MGWKFWNNIKTERTPLLNQNNDSLIDGQQNQNQQLEPVIHQLPHAVLEPIIDVRGNVAPTPTLIETPSTWSNFVVRLRNIQSKSQREDGGYYDDASFSGTPPHVGGDGDDDNDGFFNEDRREKVRSKFKMIKKRLPYYVPIFNWLPKYNRQNLVNDAVAGVTTGIMLVPQSMAYALLVGIPSIYGLYTGLVPILFYVIFGTSRQLGVGPEAAVSLIVGDTLRQISEANDVPLTITEMVEQANILAFIVGIVSLVLGLLRFGFLSEVLSRPLVRGFILAIALTIIFDQLDTLLGLSGITGSSWAKIPDIFDNLHKAHPLSCIMSICSIISLIVMNTIKKKMPEKRTKIIHHIVFFIPSILVVVVAGIAITSGFKLYDRGLKVLGYVDTSFPIPQLPRLNQWSQSSAPHFTVLGRITDNDTFQQQHNKLSQSQQTHHQQLVGKYKDITIFTEAKQIDGIIIIRVEESLYFSNIGQVKDILFRIENMGSASSHPSELKEEDEPLRGVIFDMRSIPVVDASSLQTLHEMVSSYRKRGVIVCFIKLRDSLKVTFLRAGFFDLIGIESFFNNINEAVQRIQNGYRVKSSYSSYTHQPSNNTQQQQEQQQQQQQQNYNTF</sequence>
<dbReference type="KEGG" id="dfa:DFA_09929"/>
<gene>
    <name evidence="8" type="ORF">DFA_09929</name>
</gene>
<dbReference type="InterPro" id="IPR001902">
    <property type="entry name" value="SLC26A/SulP_fam"/>
</dbReference>
<evidence type="ECO:0000259" key="7">
    <source>
        <dbReference type="PROSITE" id="PS50801"/>
    </source>
</evidence>
<dbReference type="Pfam" id="PF01740">
    <property type="entry name" value="STAS"/>
    <property type="match status" value="1"/>
</dbReference>
<feature type="region of interest" description="Disordered" evidence="5">
    <location>
        <begin position="85"/>
        <end position="118"/>
    </location>
</feature>
<evidence type="ECO:0000256" key="2">
    <source>
        <dbReference type="ARBA" id="ARBA00022692"/>
    </source>
</evidence>
<dbReference type="Gene3D" id="3.30.750.24">
    <property type="entry name" value="STAS domain"/>
    <property type="match status" value="1"/>
</dbReference>
<protein>
    <submittedName>
        <fullName evidence="8">RNA recognition motif-containing protein RRM</fullName>
    </submittedName>
</protein>
<feature type="transmembrane region" description="Helical" evidence="6">
    <location>
        <begin position="243"/>
        <end position="262"/>
    </location>
</feature>
<feature type="transmembrane region" description="Helical" evidence="6">
    <location>
        <begin position="174"/>
        <end position="199"/>
    </location>
</feature>
<feature type="compositionally biased region" description="Low complexity" evidence="5">
    <location>
        <begin position="596"/>
        <end position="613"/>
    </location>
</feature>
<name>F4Q8T6_CACFS</name>
<accession>F4Q8T6</accession>
<evidence type="ECO:0000313" key="9">
    <source>
        <dbReference type="Proteomes" id="UP000007797"/>
    </source>
</evidence>
<feature type="transmembrane region" description="Helical" evidence="6">
    <location>
        <begin position="274"/>
        <end position="295"/>
    </location>
</feature>
<dbReference type="AlphaFoldDB" id="F4Q8T6"/>
<feature type="compositionally biased region" description="Polar residues" evidence="5">
    <location>
        <begin position="583"/>
        <end position="595"/>
    </location>
</feature>
<evidence type="ECO:0000256" key="4">
    <source>
        <dbReference type="ARBA" id="ARBA00023136"/>
    </source>
</evidence>
<dbReference type="RefSeq" id="XP_004351825.1">
    <property type="nucleotide sequence ID" value="XM_004351773.1"/>
</dbReference>
<reference evidence="9" key="1">
    <citation type="journal article" date="2011" name="Genome Res.">
        <title>Phylogeny-wide analysis of social amoeba genomes highlights ancient origins for complex intercellular communication.</title>
        <authorList>
            <person name="Heidel A.J."/>
            <person name="Lawal H.M."/>
            <person name="Felder M."/>
            <person name="Schilde C."/>
            <person name="Helps N.R."/>
            <person name="Tunggal B."/>
            <person name="Rivero F."/>
            <person name="John U."/>
            <person name="Schleicher M."/>
            <person name="Eichinger L."/>
            <person name="Platzer M."/>
            <person name="Noegel A.A."/>
            <person name="Schaap P."/>
            <person name="Gloeckner G."/>
        </authorList>
    </citation>
    <scope>NUCLEOTIDE SEQUENCE [LARGE SCALE GENOMIC DNA]</scope>
    <source>
        <strain evidence="9">SH3</strain>
    </source>
</reference>
<dbReference type="PROSITE" id="PS50801">
    <property type="entry name" value="STAS"/>
    <property type="match status" value="1"/>
</dbReference>
<dbReference type="GeneID" id="14867772"/>
<feature type="transmembrane region" description="Helical" evidence="6">
    <location>
        <begin position="315"/>
        <end position="336"/>
    </location>
</feature>
<dbReference type="CDD" id="cd07042">
    <property type="entry name" value="STAS_SulP_like_sulfate_transporter"/>
    <property type="match status" value="1"/>
</dbReference>
<keyword evidence="2 6" id="KW-0812">Transmembrane</keyword>
<dbReference type="OrthoDB" id="427213at2759"/>
<dbReference type="STRING" id="1054147.F4Q8T6"/>
<evidence type="ECO:0000256" key="5">
    <source>
        <dbReference type="SAM" id="MobiDB-lite"/>
    </source>
</evidence>
<dbReference type="InterPro" id="IPR002645">
    <property type="entry name" value="STAS_dom"/>
</dbReference>
<dbReference type="InterPro" id="IPR036513">
    <property type="entry name" value="STAS_dom_sf"/>
</dbReference>
<feature type="domain" description="STAS" evidence="7">
    <location>
        <begin position="447"/>
        <end position="574"/>
    </location>
</feature>
<organism evidence="8 9">
    <name type="scientific">Cavenderia fasciculata</name>
    <name type="common">Slime mold</name>
    <name type="synonym">Dictyostelium fasciculatum</name>
    <dbReference type="NCBI Taxonomy" id="261658"/>
    <lineage>
        <taxon>Eukaryota</taxon>
        <taxon>Amoebozoa</taxon>
        <taxon>Evosea</taxon>
        <taxon>Eumycetozoa</taxon>
        <taxon>Dictyostelia</taxon>
        <taxon>Acytosteliales</taxon>
        <taxon>Cavenderiaceae</taxon>
        <taxon>Cavenderia</taxon>
    </lineage>
</organism>
<dbReference type="PANTHER" id="PTHR11814">
    <property type="entry name" value="SULFATE TRANSPORTER"/>
    <property type="match status" value="1"/>
</dbReference>
<keyword evidence="9" id="KW-1185">Reference proteome</keyword>
<keyword evidence="3 6" id="KW-1133">Transmembrane helix</keyword>
<evidence type="ECO:0000256" key="1">
    <source>
        <dbReference type="ARBA" id="ARBA00004141"/>
    </source>
</evidence>
<evidence type="ECO:0000313" key="8">
    <source>
        <dbReference type="EMBL" id="EGG15105.1"/>
    </source>
</evidence>
<evidence type="ECO:0000256" key="6">
    <source>
        <dbReference type="SAM" id="Phobius"/>
    </source>
</evidence>
<dbReference type="EMBL" id="GL883026">
    <property type="protein sequence ID" value="EGG15105.1"/>
    <property type="molecule type" value="Genomic_DNA"/>
</dbReference>
<evidence type="ECO:0000256" key="3">
    <source>
        <dbReference type="ARBA" id="ARBA00022989"/>
    </source>
</evidence>
<dbReference type="Proteomes" id="UP000007797">
    <property type="component" value="Unassembled WGS sequence"/>
</dbReference>
<dbReference type="InterPro" id="IPR011547">
    <property type="entry name" value="SLC26A/SulP_dom"/>
</dbReference>
<dbReference type="Pfam" id="PF00916">
    <property type="entry name" value="Sulfate_transp"/>
    <property type="match status" value="1"/>
</dbReference>
<proteinExistence type="predicted"/>
<dbReference type="GO" id="GO:0016020">
    <property type="term" value="C:membrane"/>
    <property type="evidence" value="ECO:0007669"/>
    <property type="project" value="UniProtKB-SubCell"/>
</dbReference>
<feature type="region of interest" description="Disordered" evidence="5">
    <location>
        <begin position="583"/>
        <end position="613"/>
    </location>
</feature>
<dbReference type="GO" id="GO:0055085">
    <property type="term" value="P:transmembrane transport"/>
    <property type="evidence" value="ECO:0007669"/>
    <property type="project" value="InterPro"/>
</dbReference>
<comment type="subcellular location">
    <subcellularLocation>
        <location evidence="1">Membrane</location>
        <topology evidence="1">Multi-pass membrane protein</topology>
    </subcellularLocation>
</comment>